<dbReference type="Proteomes" id="UP001291653">
    <property type="component" value="Unassembled WGS sequence"/>
</dbReference>
<dbReference type="EMBL" id="BSBI01000006">
    <property type="protein sequence ID" value="GLF95911.1"/>
    <property type="molecule type" value="Genomic_DNA"/>
</dbReference>
<evidence type="ECO:0000313" key="3">
    <source>
        <dbReference type="Proteomes" id="UP001291653"/>
    </source>
</evidence>
<accession>A0ABQ5NZX9</accession>
<organism evidence="2 3">
    <name type="scientific">Streptomyces yaizuensis</name>
    <dbReference type="NCBI Taxonomy" id="2989713"/>
    <lineage>
        <taxon>Bacteria</taxon>
        <taxon>Bacillati</taxon>
        <taxon>Actinomycetota</taxon>
        <taxon>Actinomycetes</taxon>
        <taxon>Kitasatosporales</taxon>
        <taxon>Streptomycetaceae</taxon>
        <taxon>Streptomyces</taxon>
    </lineage>
</organism>
<gene>
    <name evidence="2" type="ORF">SYYSPA8_16460</name>
</gene>
<name>A0ABQ5NZX9_9ACTN</name>
<reference evidence="2 3" key="1">
    <citation type="submission" date="2022-10" db="EMBL/GenBank/DDBJ databases">
        <title>Draft genome sequence of Streptomyces sp. YSPA8.</title>
        <authorList>
            <person name="Moriuchi R."/>
            <person name="Dohra H."/>
            <person name="Yamamura H."/>
            <person name="Kodani S."/>
        </authorList>
    </citation>
    <scope>NUCLEOTIDE SEQUENCE [LARGE SCALE GENOMIC DNA]</scope>
    <source>
        <strain evidence="2 3">YSPA8</strain>
    </source>
</reference>
<proteinExistence type="predicted"/>
<evidence type="ECO:0000313" key="2">
    <source>
        <dbReference type="EMBL" id="GLF95911.1"/>
    </source>
</evidence>
<dbReference type="InterPro" id="IPR007278">
    <property type="entry name" value="DUF397"/>
</dbReference>
<dbReference type="RefSeq" id="WP_323447956.1">
    <property type="nucleotide sequence ID" value="NZ_BSBI01000006.1"/>
</dbReference>
<evidence type="ECO:0000259" key="1">
    <source>
        <dbReference type="Pfam" id="PF04149"/>
    </source>
</evidence>
<comment type="caution">
    <text evidence="2">The sequence shown here is derived from an EMBL/GenBank/DDBJ whole genome shotgun (WGS) entry which is preliminary data.</text>
</comment>
<protein>
    <submittedName>
        <fullName evidence="2">DUF397 domain-containing protein</fullName>
    </submittedName>
</protein>
<feature type="domain" description="DUF397" evidence="1">
    <location>
        <begin position="9"/>
        <end position="62"/>
    </location>
</feature>
<keyword evidence="3" id="KW-1185">Reference proteome</keyword>
<sequence length="66" mass="6848">MSSTDSFIWIKSSHSSGAGGECVEWAPAHATTGAIPVRDSKNPHGPVLMLTPTAWTGLITLARATA</sequence>
<dbReference type="Pfam" id="PF04149">
    <property type="entry name" value="DUF397"/>
    <property type="match status" value="1"/>
</dbReference>